<feature type="active site" evidence="11">
    <location>
        <position position="285"/>
    </location>
</feature>
<keyword evidence="8 11" id="KW-0238">DNA-binding</keyword>
<feature type="active site" evidence="11">
    <location>
        <position position="164"/>
    </location>
</feature>
<comment type="subunit">
    <text evidence="11">Forms a cyclic heterotetrameric complex composed of two molecules of XerC and two molecules of XerD.</text>
</comment>
<dbReference type="InterPro" id="IPR010998">
    <property type="entry name" value="Integrase_recombinase_N"/>
</dbReference>
<keyword evidence="10 11" id="KW-0131">Cell cycle</keyword>
<dbReference type="SUPFAM" id="SSF47823">
    <property type="entry name" value="lambda integrase-like, N-terminal domain"/>
    <property type="match status" value="1"/>
</dbReference>
<feature type="active site" evidence="11">
    <location>
        <position position="259"/>
    </location>
</feature>
<feature type="active site" evidence="11">
    <location>
        <position position="188"/>
    </location>
</feature>
<dbReference type="GO" id="GO:0006313">
    <property type="term" value="P:DNA transposition"/>
    <property type="evidence" value="ECO:0007669"/>
    <property type="project" value="UniProtKB-UniRule"/>
</dbReference>
<feature type="active site" evidence="11">
    <location>
        <position position="262"/>
    </location>
</feature>
<dbReference type="GO" id="GO:0003677">
    <property type="term" value="F:DNA binding"/>
    <property type="evidence" value="ECO:0007669"/>
    <property type="project" value="UniProtKB-UniRule"/>
</dbReference>
<dbReference type="Pfam" id="PF02899">
    <property type="entry name" value="Phage_int_SAM_1"/>
    <property type="match status" value="1"/>
</dbReference>
<evidence type="ECO:0000256" key="9">
    <source>
        <dbReference type="ARBA" id="ARBA00023172"/>
    </source>
</evidence>
<evidence type="ECO:0000256" key="5">
    <source>
        <dbReference type="ARBA" id="ARBA00022618"/>
    </source>
</evidence>
<evidence type="ECO:0000256" key="3">
    <source>
        <dbReference type="ARBA" id="ARBA00015810"/>
    </source>
</evidence>
<dbReference type="GO" id="GO:0051301">
    <property type="term" value="P:cell division"/>
    <property type="evidence" value="ECO:0007669"/>
    <property type="project" value="UniProtKB-KW"/>
</dbReference>
<keyword evidence="7 11" id="KW-0229">DNA integration</keyword>
<name>A0A940NHT4_9BACI</name>
<evidence type="ECO:0000256" key="6">
    <source>
        <dbReference type="ARBA" id="ARBA00022829"/>
    </source>
</evidence>
<proteinExistence type="inferred from homology"/>
<dbReference type="NCBIfam" id="TIGR02225">
    <property type="entry name" value="recomb_XerD"/>
    <property type="match status" value="1"/>
</dbReference>
<dbReference type="InterPro" id="IPR050090">
    <property type="entry name" value="Tyrosine_recombinase_XerCD"/>
</dbReference>
<gene>
    <name evidence="11 14" type="primary">xerD</name>
    <name evidence="14" type="ORF">J5Y03_03770</name>
</gene>
<keyword evidence="5 11" id="KW-0132">Cell division</keyword>
<dbReference type="PANTHER" id="PTHR30349:SF81">
    <property type="entry name" value="TYROSINE RECOMBINASE XERC"/>
    <property type="match status" value="1"/>
</dbReference>
<comment type="function">
    <text evidence="11">Site-specific tyrosine recombinase, which acts by catalyzing the cutting and rejoining of the recombining DNA molecules. The XerC-XerD complex is essential to convert dimers of the bacterial chromosome into monomers to permit their segregation at cell division. It also contributes to the segregational stability of plasmids.</text>
</comment>
<dbReference type="InterPro" id="IPR004107">
    <property type="entry name" value="Integrase_SAM-like_N"/>
</dbReference>
<organism evidence="14 15">
    <name type="scientific">Gottfriedia endophytica</name>
    <dbReference type="NCBI Taxonomy" id="2820819"/>
    <lineage>
        <taxon>Bacteria</taxon>
        <taxon>Bacillati</taxon>
        <taxon>Bacillota</taxon>
        <taxon>Bacilli</taxon>
        <taxon>Bacillales</taxon>
        <taxon>Bacillaceae</taxon>
        <taxon>Gottfriedia</taxon>
    </lineage>
</organism>
<evidence type="ECO:0000256" key="8">
    <source>
        <dbReference type="ARBA" id="ARBA00023125"/>
    </source>
</evidence>
<dbReference type="PROSITE" id="PS51898">
    <property type="entry name" value="TYR_RECOMBINASE"/>
    <property type="match status" value="1"/>
</dbReference>
<evidence type="ECO:0000313" key="14">
    <source>
        <dbReference type="EMBL" id="MBP0724302.1"/>
    </source>
</evidence>
<evidence type="ECO:0000256" key="11">
    <source>
        <dbReference type="HAMAP-Rule" id="MF_01807"/>
    </source>
</evidence>
<protein>
    <recommendedName>
        <fullName evidence="3 11">Tyrosine recombinase XerD</fullName>
    </recommendedName>
</protein>
<evidence type="ECO:0000259" key="13">
    <source>
        <dbReference type="PROSITE" id="PS51900"/>
    </source>
</evidence>
<dbReference type="PROSITE" id="PS51900">
    <property type="entry name" value="CB"/>
    <property type="match status" value="1"/>
</dbReference>
<comment type="similarity">
    <text evidence="2 11">Belongs to the 'phage' integrase family. XerD subfamily.</text>
</comment>
<dbReference type="PANTHER" id="PTHR30349">
    <property type="entry name" value="PHAGE INTEGRASE-RELATED"/>
    <property type="match status" value="1"/>
</dbReference>
<reference evidence="14" key="1">
    <citation type="submission" date="2021-04" db="EMBL/GenBank/DDBJ databases">
        <title>Genome seq and assembly of Bacillus sp.</title>
        <authorList>
            <person name="Chhetri G."/>
        </authorList>
    </citation>
    <scope>NUCLEOTIDE SEQUENCE</scope>
    <source>
        <strain evidence="14">RG28</strain>
    </source>
</reference>
<dbReference type="InterPro" id="IPR023009">
    <property type="entry name" value="Tyrosine_recombinase_XerC/XerD"/>
</dbReference>
<dbReference type="EMBL" id="JAGIYQ010000002">
    <property type="protein sequence ID" value="MBP0724302.1"/>
    <property type="molecule type" value="Genomic_DNA"/>
</dbReference>
<dbReference type="InterPro" id="IPR011010">
    <property type="entry name" value="DNA_brk_join_enz"/>
</dbReference>
<evidence type="ECO:0000256" key="4">
    <source>
        <dbReference type="ARBA" id="ARBA00022490"/>
    </source>
</evidence>
<evidence type="ECO:0000256" key="1">
    <source>
        <dbReference type="ARBA" id="ARBA00004496"/>
    </source>
</evidence>
<evidence type="ECO:0000313" key="15">
    <source>
        <dbReference type="Proteomes" id="UP000682134"/>
    </source>
</evidence>
<dbReference type="InterPro" id="IPR013762">
    <property type="entry name" value="Integrase-like_cat_sf"/>
</dbReference>
<dbReference type="SUPFAM" id="SSF56349">
    <property type="entry name" value="DNA breaking-rejoining enzymes"/>
    <property type="match status" value="1"/>
</dbReference>
<dbReference type="GO" id="GO:0005737">
    <property type="term" value="C:cytoplasm"/>
    <property type="evidence" value="ECO:0007669"/>
    <property type="project" value="UniProtKB-SubCell"/>
</dbReference>
<dbReference type="Gene3D" id="1.10.443.10">
    <property type="entry name" value="Intergrase catalytic core"/>
    <property type="match status" value="1"/>
</dbReference>
<dbReference type="HAMAP" id="MF_01807">
    <property type="entry name" value="Recomb_XerD"/>
    <property type="match status" value="1"/>
</dbReference>
<sequence>MGSRIVETKLTTFQKEFRFAAQDFRHFIQIEKALSKNTILSYDKDLESYENYLQHVEQVKDLQSITRIQIIGYLRYLKDRNLSARTMARHLATIRSFHQFLIREVDGIKDDPSLLVEIPKAPRILPKVLSIQEVEAILEAPDGTTIFGIRDKAMLELLYATGMRVSELLSLNLSDANLTMGFVRCIGKGSKERIIPLGKLSINAIKHYLTNARTSLIGKRQNEALFLNHHGNRMTRQGFWKNLKKLAEKANIEHELTPHTLRHSFATHLLENGADLRSVQEMLGHADISTTQIYTHVTKSRLKDVYKEFHPRA</sequence>
<accession>A0A940NHT4</accession>
<comment type="caution">
    <text evidence="14">The sequence shown here is derived from an EMBL/GenBank/DDBJ whole genome shotgun (WGS) entry which is preliminary data.</text>
</comment>
<dbReference type="InterPro" id="IPR044068">
    <property type="entry name" value="CB"/>
</dbReference>
<evidence type="ECO:0000256" key="7">
    <source>
        <dbReference type="ARBA" id="ARBA00022908"/>
    </source>
</evidence>
<dbReference type="NCBIfam" id="NF040815">
    <property type="entry name" value="recomb_XerA_Arch"/>
    <property type="match status" value="1"/>
</dbReference>
<keyword evidence="4 11" id="KW-0963">Cytoplasm</keyword>
<dbReference type="HAMAP" id="MF_01808">
    <property type="entry name" value="Recomb_XerC_XerD"/>
    <property type="match status" value="1"/>
</dbReference>
<dbReference type="InterPro" id="IPR011932">
    <property type="entry name" value="Recomb_XerD"/>
</dbReference>
<dbReference type="GO" id="GO:0009037">
    <property type="term" value="F:tyrosine-based site-specific recombinase activity"/>
    <property type="evidence" value="ECO:0007669"/>
    <property type="project" value="UniProtKB-UniRule"/>
</dbReference>
<dbReference type="GO" id="GO:0007059">
    <property type="term" value="P:chromosome segregation"/>
    <property type="evidence" value="ECO:0007669"/>
    <property type="project" value="UniProtKB-UniRule"/>
</dbReference>
<keyword evidence="6 11" id="KW-0159">Chromosome partition</keyword>
<comment type="subcellular location">
    <subcellularLocation>
        <location evidence="1 11">Cytoplasm</location>
    </subcellularLocation>
</comment>
<dbReference type="CDD" id="cd00798">
    <property type="entry name" value="INT_XerDC_C"/>
    <property type="match status" value="1"/>
</dbReference>
<dbReference type="AlphaFoldDB" id="A0A940NHT4"/>
<dbReference type="NCBIfam" id="NF001399">
    <property type="entry name" value="PRK00283.1"/>
    <property type="match status" value="1"/>
</dbReference>
<dbReference type="Gene3D" id="1.10.150.130">
    <property type="match status" value="1"/>
</dbReference>
<feature type="active site" description="O-(3'-phospho-DNA)-tyrosine intermediate" evidence="11">
    <location>
        <position position="294"/>
    </location>
</feature>
<dbReference type="InterPro" id="IPR002104">
    <property type="entry name" value="Integrase_catalytic"/>
</dbReference>
<dbReference type="Pfam" id="PF00589">
    <property type="entry name" value="Phage_integrase"/>
    <property type="match status" value="1"/>
</dbReference>
<keyword evidence="9 11" id="KW-0233">DNA recombination</keyword>
<evidence type="ECO:0000256" key="2">
    <source>
        <dbReference type="ARBA" id="ARBA00010450"/>
    </source>
</evidence>
<feature type="domain" description="Tyr recombinase" evidence="12">
    <location>
        <begin position="124"/>
        <end position="307"/>
    </location>
</feature>
<evidence type="ECO:0000259" key="12">
    <source>
        <dbReference type="PROSITE" id="PS51898"/>
    </source>
</evidence>
<dbReference type="Proteomes" id="UP000682134">
    <property type="component" value="Unassembled WGS sequence"/>
</dbReference>
<evidence type="ECO:0000256" key="10">
    <source>
        <dbReference type="ARBA" id="ARBA00023306"/>
    </source>
</evidence>
<keyword evidence="15" id="KW-1185">Reference proteome</keyword>
<feature type="domain" description="Core-binding (CB)" evidence="13">
    <location>
        <begin position="15"/>
        <end position="102"/>
    </location>
</feature>